<dbReference type="InterPro" id="IPR000917">
    <property type="entry name" value="Sulfatase_N"/>
</dbReference>
<evidence type="ECO:0000313" key="7">
    <source>
        <dbReference type="Proteomes" id="UP000594759"/>
    </source>
</evidence>
<reference evidence="6 7" key="1">
    <citation type="submission" date="2020-11" db="EMBL/GenBank/DDBJ databases">
        <title>Pedobacter endophytica, an endophytic bacteria isolated form Carex pumila.</title>
        <authorList>
            <person name="Peng Y."/>
            <person name="Jiang L."/>
            <person name="Lee J."/>
        </authorList>
    </citation>
    <scope>NUCLEOTIDE SEQUENCE [LARGE SCALE GENOMIC DNA]</scope>
    <source>
        <strain evidence="6 7">JBR3-12</strain>
    </source>
</reference>
<dbReference type="GO" id="GO:0046872">
    <property type="term" value="F:metal ion binding"/>
    <property type="evidence" value="ECO:0007669"/>
    <property type="project" value="UniProtKB-KW"/>
</dbReference>
<organism evidence="6 7">
    <name type="scientific">Pedobacter endophyticus</name>
    <dbReference type="NCBI Taxonomy" id="2789740"/>
    <lineage>
        <taxon>Bacteria</taxon>
        <taxon>Pseudomonadati</taxon>
        <taxon>Bacteroidota</taxon>
        <taxon>Sphingobacteriia</taxon>
        <taxon>Sphingobacteriales</taxon>
        <taxon>Sphingobacteriaceae</taxon>
        <taxon>Pedobacter</taxon>
    </lineage>
</organism>
<proteinExistence type="inferred from homology"/>
<gene>
    <name evidence="6" type="ORF">IZT61_06450</name>
</gene>
<comment type="similarity">
    <text evidence="1">Belongs to the sulfatase family.</text>
</comment>
<dbReference type="InterPro" id="IPR050738">
    <property type="entry name" value="Sulfatase"/>
</dbReference>
<dbReference type="Proteomes" id="UP000594759">
    <property type="component" value="Chromosome"/>
</dbReference>
<dbReference type="Pfam" id="PF00884">
    <property type="entry name" value="Sulfatase"/>
    <property type="match status" value="1"/>
</dbReference>
<feature type="domain" description="Sulfatase N-terminal" evidence="5">
    <location>
        <begin position="30"/>
        <end position="354"/>
    </location>
</feature>
<keyword evidence="6" id="KW-0808">Transferase</keyword>
<evidence type="ECO:0000256" key="3">
    <source>
        <dbReference type="ARBA" id="ARBA00022801"/>
    </source>
</evidence>
<dbReference type="InterPro" id="IPR024607">
    <property type="entry name" value="Sulfatase_CS"/>
</dbReference>
<sequence>MKKYLSSIFIILSVPGFFLTESMAQSTKKPNIIIILVDDLGWGDVGYHGGNIPTPNIDRLAKQGIELNRFYTAAVCSPTRAGLLTGRYPDRFGLRKSVIPPWSDFGVSTDEVFLPELLKAAGYKNRAMLGKWHLGHVALKYHPLNRGFTHFYGHLNGAIDYFTHKREGELDWHNDYNSSYDVGYSTDLIADEAIKNIKSYQAQSPFFLYIAFNAPHGPLQAKAADLKRFGYDASKPVFANGGKEGYEGRGNTKQQTYAAMVNNLDENIGRILATLSNLKLDENTIVLFQSDNGPAPNEAGSSGILRGKKFTQWEGGVRVPAIIRWPNGFKGGWKSEQVTGFIDVLPTILAAAGVKQRPEKPLDGIDVLPVLQQKQSVINRNFFLGDGVLVNGEWKIFEKLEPNAGPKRASDLLYQIDKDSSEKNNVSAKYPDVFQDLKEKLAPFDAIKAPLEVAGFDVGKKGFVAPKEWKVAGFR</sequence>
<dbReference type="Gene3D" id="3.40.720.10">
    <property type="entry name" value="Alkaline Phosphatase, subunit A"/>
    <property type="match status" value="1"/>
</dbReference>
<dbReference type="InterPro" id="IPR017850">
    <property type="entry name" value="Alkaline_phosphatase_core_sf"/>
</dbReference>
<dbReference type="GO" id="GO:0016740">
    <property type="term" value="F:transferase activity"/>
    <property type="evidence" value="ECO:0007669"/>
    <property type="project" value="UniProtKB-KW"/>
</dbReference>
<dbReference type="PANTHER" id="PTHR42693">
    <property type="entry name" value="ARYLSULFATASE FAMILY MEMBER"/>
    <property type="match status" value="1"/>
</dbReference>
<dbReference type="KEGG" id="pex:IZT61_06450"/>
<dbReference type="SUPFAM" id="SSF53649">
    <property type="entry name" value="Alkaline phosphatase-like"/>
    <property type="match status" value="1"/>
</dbReference>
<protein>
    <submittedName>
        <fullName evidence="6">Sulfatase-like hydrolase/transferase</fullName>
    </submittedName>
</protein>
<dbReference type="EMBL" id="CP064939">
    <property type="protein sequence ID" value="QPH40902.1"/>
    <property type="molecule type" value="Genomic_DNA"/>
</dbReference>
<dbReference type="PROSITE" id="PS00523">
    <property type="entry name" value="SULFATASE_1"/>
    <property type="match status" value="1"/>
</dbReference>
<evidence type="ECO:0000256" key="1">
    <source>
        <dbReference type="ARBA" id="ARBA00008779"/>
    </source>
</evidence>
<evidence type="ECO:0000256" key="2">
    <source>
        <dbReference type="ARBA" id="ARBA00022723"/>
    </source>
</evidence>
<dbReference type="Gene3D" id="3.30.1120.10">
    <property type="match status" value="1"/>
</dbReference>
<dbReference type="PANTHER" id="PTHR42693:SF27">
    <property type="entry name" value="ARYLSULFATASE B [PRECURSOR]"/>
    <property type="match status" value="1"/>
</dbReference>
<evidence type="ECO:0000259" key="5">
    <source>
        <dbReference type="Pfam" id="PF00884"/>
    </source>
</evidence>
<evidence type="ECO:0000256" key="4">
    <source>
        <dbReference type="ARBA" id="ARBA00022837"/>
    </source>
</evidence>
<keyword evidence="2" id="KW-0479">Metal-binding</keyword>
<accession>A0A7S9L1T3</accession>
<keyword evidence="4" id="KW-0106">Calcium</keyword>
<evidence type="ECO:0000313" key="6">
    <source>
        <dbReference type="EMBL" id="QPH40902.1"/>
    </source>
</evidence>
<name>A0A7S9L1T3_9SPHI</name>
<keyword evidence="3 6" id="KW-0378">Hydrolase</keyword>
<dbReference type="RefSeq" id="WP_196100356.1">
    <property type="nucleotide sequence ID" value="NZ_CP064939.1"/>
</dbReference>
<dbReference type="GO" id="GO:0004065">
    <property type="term" value="F:arylsulfatase activity"/>
    <property type="evidence" value="ECO:0007669"/>
    <property type="project" value="TreeGrafter"/>
</dbReference>
<keyword evidence="7" id="KW-1185">Reference proteome</keyword>
<dbReference type="AlphaFoldDB" id="A0A7S9L1T3"/>